<gene>
    <name evidence="1" type="ORF">H9714_03790</name>
</gene>
<evidence type="ECO:0000313" key="2">
    <source>
        <dbReference type="Proteomes" id="UP000824208"/>
    </source>
</evidence>
<evidence type="ECO:0000313" key="1">
    <source>
        <dbReference type="EMBL" id="HJB56655.1"/>
    </source>
</evidence>
<dbReference type="EMBL" id="DWYC01000039">
    <property type="protein sequence ID" value="HJB56655.1"/>
    <property type="molecule type" value="Genomic_DNA"/>
</dbReference>
<proteinExistence type="predicted"/>
<reference evidence="1" key="2">
    <citation type="submission" date="2021-04" db="EMBL/GenBank/DDBJ databases">
        <authorList>
            <person name="Gilroy R."/>
        </authorList>
    </citation>
    <scope>NUCLEOTIDE SEQUENCE</scope>
    <source>
        <strain evidence="1">CHK189-11263</strain>
    </source>
</reference>
<protein>
    <submittedName>
        <fullName evidence="1">Uncharacterized protein</fullName>
    </submittedName>
</protein>
<dbReference type="Proteomes" id="UP000824208">
    <property type="component" value="Unassembled WGS sequence"/>
</dbReference>
<comment type="caution">
    <text evidence="1">The sequence shown here is derived from an EMBL/GenBank/DDBJ whole genome shotgun (WGS) entry which is preliminary data.</text>
</comment>
<reference evidence="1" key="1">
    <citation type="journal article" date="2021" name="PeerJ">
        <title>Extensive microbial diversity within the chicken gut microbiome revealed by metagenomics and culture.</title>
        <authorList>
            <person name="Gilroy R."/>
            <person name="Ravi A."/>
            <person name="Getino M."/>
            <person name="Pursley I."/>
            <person name="Horton D.L."/>
            <person name="Alikhan N.F."/>
            <person name="Baker D."/>
            <person name="Gharbi K."/>
            <person name="Hall N."/>
            <person name="Watson M."/>
            <person name="Adriaenssens E.M."/>
            <person name="Foster-Nyarko E."/>
            <person name="Jarju S."/>
            <person name="Secka A."/>
            <person name="Antonio M."/>
            <person name="Oren A."/>
            <person name="Chaudhuri R.R."/>
            <person name="La Ragione R."/>
            <person name="Hildebrand F."/>
            <person name="Pallen M.J."/>
        </authorList>
    </citation>
    <scope>NUCLEOTIDE SEQUENCE</scope>
    <source>
        <strain evidence="1">CHK189-11263</strain>
    </source>
</reference>
<sequence length="88" mass="10383">MSSLIESLYQYAEEHASVLCSGREVRDNRVFRDRHLAWLRAHLDAESLRHLEEYREHQLLVDEDEARSLFRFSLSMGVQLGALRQLPE</sequence>
<dbReference type="AlphaFoldDB" id="A0A9D2S5Z1"/>
<accession>A0A9D2S5Z1</accession>
<name>A0A9D2S5Z1_9FIRM</name>
<organism evidence="1 2">
    <name type="scientific">Candidatus Flavonifractor intestinipullorum</name>
    <dbReference type="NCBI Taxonomy" id="2838587"/>
    <lineage>
        <taxon>Bacteria</taxon>
        <taxon>Bacillati</taxon>
        <taxon>Bacillota</taxon>
        <taxon>Clostridia</taxon>
        <taxon>Eubacteriales</taxon>
        <taxon>Oscillospiraceae</taxon>
        <taxon>Flavonifractor</taxon>
    </lineage>
</organism>